<dbReference type="InParanoid" id="A0A1Y1XBU8"/>
<feature type="compositionally biased region" description="Polar residues" evidence="1">
    <location>
        <begin position="57"/>
        <end position="84"/>
    </location>
</feature>
<organism evidence="2 3">
    <name type="scientific">Basidiobolus meristosporus CBS 931.73</name>
    <dbReference type="NCBI Taxonomy" id="1314790"/>
    <lineage>
        <taxon>Eukaryota</taxon>
        <taxon>Fungi</taxon>
        <taxon>Fungi incertae sedis</taxon>
        <taxon>Zoopagomycota</taxon>
        <taxon>Entomophthoromycotina</taxon>
        <taxon>Basidiobolomycetes</taxon>
        <taxon>Basidiobolales</taxon>
        <taxon>Basidiobolaceae</taxon>
        <taxon>Basidiobolus</taxon>
    </lineage>
</organism>
<proteinExistence type="predicted"/>
<gene>
    <name evidence="2" type="ORF">K493DRAFT_320292</name>
</gene>
<feature type="compositionally biased region" description="Polar residues" evidence="1">
    <location>
        <begin position="109"/>
        <end position="125"/>
    </location>
</feature>
<sequence length="440" mass="47092">MVSEKSVDSKAPLLSNEAPQPERVEDKQPSSLETSKSKRKQTKSKRRASEKTDTDNTKSSSVDVGSPVDNSSYSGDMLSSTPDNPDSPEDLASNIDVPASPSPIEPSKSGDSNGELISQYTSPSVEESHHEKVATNLDIINNPLNLLPLAISASPLPPMNTAAFQAPQENFLELLVQAAFSQEANAPVNAPTEVSPPSTELARTDLENGAGNITPMLLSNVPQTTELHDVYSYTPNQPGGNYSNPPLDNISSNGGLPHDHPSTCDVYRRSHTSRDAKTLETTIPYDTKVLPIADVAITHGAGTGPPPYTSTELSSQRISAKPTLLSSPARDGTDMLATLCAASENNPSSIKEIPLDWPQGNSSASTPPIPVFSQTPSGALHTTNSHIRDNPLCRPCQDHTVINAFQMQHKISSQRKSQPIQQLQLLQLQPLPTDIAQISP</sequence>
<accession>A0A1Y1XBU8</accession>
<evidence type="ECO:0000313" key="3">
    <source>
        <dbReference type="Proteomes" id="UP000193498"/>
    </source>
</evidence>
<comment type="caution">
    <text evidence="2">The sequence shown here is derived from an EMBL/GenBank/DDBJ whole genome shotgun (WGS) entry which is preliminary data.</text>
</comment>
<feature type="compositionally biased region" description="Basic and acidic residues" evidence="1">
    <location>
        <begin position="47"/>
        <end position="56"/>
    </location>
</feature>
<keyword evidence="3" id="KW-1185">Reference proteome</keyword>
<protein>
    <submittedName>
        <fullName evidence="2">Uncharacterized protein</fullName>
    </submittedName>
</protein>
<dbReference type="Proteomes" id="UP000193498">
    <property type="component" value="Unassembled WGS sequence"/>
</dbReference>
<dbReference type="EMBL" id="MCFE01000647">
    <property type="protein sequence ID" value="ORX83193.1"/>
    <property type="molecule type" value="Genomic_DNA"/>
</dbReference>
<dbReference type="AlphaFoldDB" id="A0A1Y1XBU8"/>
<reference evidence="2 3" key="1">
    <citation type="submission" date="2016-07" db="EMBL/GenBank/DDBJ databases">
        <title>Pervasive Adenine N6-methylation of Active Genes in Fungi.</title>
        <authorList>
            <consortium name="DOE Joint Genome Institute"/>
            <person name="Mondo S.J."/>
            <person name="Dannebaum R.O."/>
            <person name="Kuo R.C."/>
            <person name="Labutti K."/>
            <person name="Haridas S."/>
            <person name="Kuo A."/>
            <person name="Salamov A."/>
            <person name="Ahrendt S.R."/>
            <person name="Lipzen A."/>
            <person name="Sullivan W."/>
            <person name="Andreopoulos W.B."/>
            <person name="Clum A."/>
            <person name="Lindquist E."/>
            <person name="Daum C."/>
            <person name="Ramamoorthy G.K."/>
            <person name="Gryganskyi A."/>
            <person name="Culley D."/>
            <person name="Magnuson J.K."/>
            <person name="James T.Y."/>
            <person name="O'Malley M.A."/>
            <person name="Stajich J.E."/>
            <person name="Spatafora J.W."/>
            <person name="Visel A."/>
            <person name="Grigoriev I.V."/>
        </authorList>
    </citation>
    <scope>NUCLEOTIDE SEQUENCE [LARGE SCALE GENOMIC DNA]</scope>
    <source>
        <strain evidence="2 3">CBS 931.73</strain>
    </source>
</reference>
<name>A0A1Y1XBU8_9FUNG</name>
<evidence type="ECO:0000256" key="1">
    <source>
        <dbReference type="SAM" id="MobiDB-lite"/>
    </source>
</evidence>
<feature type="compositionally biased region" description="Basic residues" evidence="1">
    <location>
        <begin position="37"/>
        <end position="46"/>
    </location>
</feature>
<evidence type="ECO:0000313" key="2">
    <source>
        <dbReference type="EMBL" id="ORX83193.1"/>
    </source>
</evidence>
<feature type="region of interest" description="Disordered" evidence="1">
    <location>
        <begin position="1"/>
        <end position="129"/>
    </location>
</feature>